<dbReference type="PROSITE" id="PS50975">
    <property type="entry name" value="ATP_GRASP"/>
    <property type="match status" value="1"/>
</dbReference>
<dbReference type="PANTHER" id="PTHR18866">
    <property type="entry name" value="CARBOXYLASE:PYRUVATE/ACETYL-COA/PROPIONYL-COA CARBOXYLASE"/>
    <property type="match status" value="1"/>
</dbReference>
<dbReference type="Pfam" id="PF02785">
    <property type="entry name" value="Biotin_carb_C"/>
    <property type="match status" value="1"/>
</dbReference>
<name>A0A9D7SQV1_9BACT</name>
<protein>
    <submittedName>
        <fullName evidence="10">Acetyl-CoA carboxylase biotin carboxylase subunit</fullName>
    </submittedName>
</protein>
<organism evidence="10 11">
    <name type="scientific">Candidatus Opimibacter skivensis</name>
    <dbReference type="NCBI Taxonomy" id="2982028"/>
    <lineage>
        <taxon>Bacteria</taxon>
        <taxon>Pseudomonadati</taxon>
        <taxon>Bacteroidota</taxon>
        <taxon>Saprospiria</taxon>
        <taxon>Saprospirales</taxon>
        <taxon>Saprospiraceae</taxon>
        <taxon>Candidatus Opimibacter</taxon>
    </lineage>
</organism>
<feature type="domain" description="Biotin carboxylation" evidence="9">
    <location>
        <begin position="1"/>
        <end position="445"/>
    </location>
</feature>
<dbReference type="FunFam" id="3.40.50.20:FF:000010">
    <property type="entry name" value="Propionyl-CoA carboxylase subunit alpha"/>
    <property type="match status" value="1"/>
</dbReference>
<dbReference type="InterPro" id="IPR005481">
    <property type="entry name" value="BC-like_N"/>
</dbReference>
<dbReference type="InterPro" id="IPR011761">
    <property type="entry name" value="ATP-grasp"/>
</dbReference>
<reference evidence="10 11" key="1">
    <citation type="submission" date="2020-10" db="EMBL/GenBank/DDBJ databases">
        <title>Connecting structure to function with the recovery of over 1000 high-quality activated sludge metagenome-assembled genomes encoding full-length rRNA genes using long-read sequencing.</title>
        <authorList>
            <person name="Singleton C.M."/>
            <person name="Petriglieri F."/>
            <person name="Kristensen J.M."/>
            <person name="Kirkegaard R.H."/>
            <person name="Michaelsen T.Y."/>
            <person name="Andersen M.H."/>
            <person name="Karst S.M."/>
            <person name="Dueholm M.S."/>
            <person name="Nielsen P.H."/>
            <person name="Albertsen M."/>
        </authorList>
    </citation>
    <scope>NUCLEOTIDE SEQUENCE [LARGE SCALE GENOMIC DNA]</scope>
    <source>
        <strain evidence="10">Ribe_18-Q3-R11-54_MAXAC.273</strain>
    </source>
</reference>
<dbReference type="PROSITE" id="PS00866">
    <property type="entry name" value="CPSASE_1"/>
    <property type="match status" value="1"/>
</dbReference>
<dbReference type="InterPro" id="IPR011054">
    <property type="entry name" value="Rudment_hybrid_motif"/>
</dbReference>
<evidence type="ECO:0000259" key="9">
    <source>
        <dbReference type="PROSITE" id="PS50979"/>
    </source>
</evidence>
<dbReference type="FunFam" id="3.30.1490.20:FF:000018">
    <property type="entry name" value="Biotin carboxylase"/>
    <property type="match status" value="1"/>
</dbReference>
<dbReference type="InterPro" id="IPR016185">
    <property type="entry name" value="PreATP-grasp_dom_sf"/>
</dbReference>
<keyword evidence="6" id="KW-0092">Biotin</keyword>
<dbReference type="Pfam" id="PF00289">
    <property type="entry name" value="Biotin_carb_N"/>
    <property type="match status" value="1"/>
</dbReference>
<evidence type="ECO:0000256" key="6">
    <source>
        <dbReference type="ARBA" id="ARBA00023267"/>
    </source>
</evidence>
<dbReference type="InterPro" id="IPR011764">
    <property type="entry name" value="Biotin_carboxylation_dom"/>
</dbReference>
<dbReference type="InterPro" id="IPR050856">
    <property type="entry name" value="Biotin_carboxylase_complex"/>
</dbReference>
<dbReference type="InterPro" id="IPR005479">
    <property type="entry name" value="CPAse_ATP-bd"/>
</dbReference>
<evidence type="ECO:0000256" key="7">
    <source>
        <dbReference type="PROSITE-ProRule" id="PRU00409"/>
    </source>
</evidence>
<dbReference type="Gene3D" id="3.30.470.20">
    <property type="entry name" value="ATP-grasp fold, B domain"/>
    <property type="match status" value="1"/>
</dbReference>
<dbReference type="EMBL" id="JADKGY010000001">
    <property type="protein sequence ID" value="MBK9981408.1"/>
    <property type="molecule type" value="Genomic_DNA"/>
</dbReference>
<keyword evidence="3 7" id="KW-0547">Nucleotide-binding</keyword>
<evidence type="ECO:0000259" key="8">
    <source>
        <dbReference type="PROSITE" id="PS50975"/>
    </source>
</evidence>
<dbReference type="NCBIfam" id="NF006367">
    <property type="entry name" value="PRK08591.1"/>
    <property type="match status" value="1"/>
</dbReference>
<feature type="domain" description="ATP-grasp" evidence="8">
    <location>
        <begin position="119"/>
        <end position="316"/>
    </location>
</feature>
<dbReference type="Proteomes" id="UP000808337">
    <property type="component" value="Unassembled WGS sequence"/>
</dbReference>
<sequence>MNKILVANRGEIAARIMRTCKRLNIKTVAVYSDADRKSPHVLLADESVFIGPSPSRESYLNAERIINAALDTKADAIHPGYGFLSENDVFARAVEKAGIIFIGPSPESIHTMGNKLAAKEAAKEFRIPLVPGSESALADLKEAIDVAKQIGYPLLVKAAAGGGGKGMRIVHSEAELESQVERAMSEALSSFGDGSVFIEKYVSSPRHIEVQVLADQFGHCIHLFERECSIQRRHQKIIEEAPSSILTPEKRETMGQDAIRVAQSCQYRGAGTVEFLLDDKGNHYFLEMNTRLQVEHPVTEFITGLDLVEWQIRIAEGNPLTIQQKDLTINGHALELRVYAENALKGFSPSTGKLIRYRHPLGNGIRVDDGYSEGMDIPIHYDPMISKLIVHAPSRIEAIEKMSSAIDAYQVHGVETTLAFGKFAINHPDFITGNFDTHFVDHHMAEFISAQKESNFLLARFVQWLDQKRSAQLVLPEMGE</sequence>
<dbReference type="GO" id="GO:0046872">
    <property type="term" value="F:metal ion binding"/>
    <property type="evidence" value="ECO:0007669"/>
    <property type="project" value="UniProtKB-KW"/>
</dbReference>
<gene>
    <name evidence="10" type="ORF">IPP15_03110</name>
</gene>
<proteinExistence type="predicted"/>
<evidence type="ECO:0000256" key="4">
    <source>
        <dbReference type="ARBA" id="ARBA00022840"/>
    </source>
</evidence>
<evidence type="ECO:0000256" key="5">
    <source>
        <dbReference type="ARBA" id="ARBA00022842"/>
    </source>
</evidence>
<comment type="caution">
    <text evidence="10">The sequence shown here is derived from an EMBL/GenBank/DDBJ whole genome shotgun (WGS) entry which is preliminary data.</text>
</comment>
<dbReference type="GO" id="GO:0005524">
    <property type="term" value="F:ATP binding"/>
    <property type="evidence" value="ECO:0007669"/>
    <property type="project" value="UniProtKB-UniRule"/>
</dbReference>
<keyword evidence="4 7" id="KW-0067">ATP-binding</keyword>
<dbReference type="SUPFAM" id="SSF51246">
    <property type="entry name" value="Rudiment single hybrid motif"/>
    <property type="match status" value="1"/>
</dbReference>
<evidence type="ECO:0000313" key="11">
    <source>
        <dbReference type="Proteomes" id="UP000808337"/>
    </source>
</evidence>
<keyword evidence="1" id="KW-0436">Ligase</keyword>
<dbReference type="SMART" id="SM00878">
    <property type="entry name" value="Biotin_carb_C"/>
    <property type="match status" value="1"/>
</dbReference>
<keyword evidence="2" id="KW-0479">Metal-binding</keyword>
<evidence type="ECO:0000313" key="10">
    <source>
        <dbReference type="EMBL" id="MBK9981408.1"/>
    </source>
</evidence>
<evidence type="ECO:0000256" key="1">
    <source>
        <dbReference type="ARBA" id="ARBA00022598"/>
    </source>
</evidence>
<dbReference type="PROSITE" id="PS50979">
    <property type="entry name" value="BC"/>
    <property type="match status" value="1"/>
</dbReference>
<dbReference type="SUPFAM" id="SSF56059">
    <property type="entry name" value="Glutathione synthetase ATP-binding domain-like"/>
    <property type="match status" value="1"/>
</dbReference>
<dbReference type="PROSITE" id="PS00867">
    <property type="entry name" value="CPSASE_2"/>
    <property type="match status" value="1"/>
</dbReference>
<keyword evidence="5" id="KW-0460">Magnesium</keyword>
<evidence type="ECO:0000256" key="3">
    <source>
        <dbReference type="ARBA" id="ARBA00022741"/>
    </source>
</evidence>
<accession>A0A9D7SQV1</accession>
<dbReference type="GO" id="GO:0016874">
    <property type="term" value="F:ligase activity"/>
    <property type="evidence" value="ECO:0007669"/>
    <property type="project" value="UniProtKB-KW"/>
</dbReference>
<dbReference type="PANTHER" id="PTHR18866:SF33">
    <property type="entry name" value="METHYLCROTONOYL-COA CARBOXYLASE SUBUNIT ALPHA, MITOCHONDRIAL-RELATED"/>
    <property type="match status" value="1"/>
</dbReference>
<dbReference type="FunFam" id="3.30.470.20:FF:000028">
    <property type="entry name" value="Methylcrotonoyl-CoA carboxylase subunit alpha, mitochondrial"/>
    <property type="match status" value="1"/>
</dbReference>
<evidence type="ECO:0000256" key="2">
    <source>
        <dbReference type="ARBA" id="ARBA00022723"/>
    </source>
</evidence>
<dbReference type="SUPFAM" id="SSF52440">
    <property type="entry name" value="PreATP-grasp domain"/>
    <property type="match status" value="1"/>
</dbReference>
<dbReference type="Pfam" id="PF02786">
    <property type="entry name" value="CPSase_L_D2"/>
    <property type="match status" value="1"/>
</dbReference>
<dbReference type="AlphaFoldDB" id="A0A9D7SQV1"/>
<dbReference type="InterPro" id="IPR005482">
    <property type="entry name" value="Biotin_COase_C"/>
</dbReference>